<dbReference type="InterPro" id="IPR013839">
    <property type="entry name" value="DNAligase_adenylation"/>
</dbReference>
<dbReference type="Proteomes" id="UP001150001">
    <property type="component" value="Unassembled WGS sequence"/>
</dbReference>
<dbReference type="PROSITE" id="PS50172">
    <property type="entry name" value="BRCT"/>
    <property type="match status" value="1"/>
</dbReference>
<keyword evidence="7 11" id="KW-0460">Magnesium</keyword>
<dbReference type="EC" id="6.5.1.2" evidence="11 12"/>
<dbReference type="CDD" id="cd00114">
    <property type="entry name" value="LIGANc"/>
    <property type="match status" value="1"/>
</dbReference>
<dbReference type="SUPFAM" id="SSF47781">
    <property type="entry name" value="RuvA domain 2-like"/>
    <property type="match status" value="2"/>
</dbReference>
<dbReference type="SUPFAM" id="SSF50249">
    <property type="entry name" value="Nucleic acid-binding proteins"/>
    <property type="match status" value="1"/>
</dbReference>
<dbReference type="Gene3D" id="1.10.287.610">
    <property type="entry name" value="Helix hairpin bin"/>
    <property type="match status" value="1"/>
</dbReference>
<evidence type="ECO:0000256" key="9">
    <source>
        <dbReference type="ARBA" id="ARBA00023204"/>
    </source>
</evidence>
<feature type="binding site" evidence="11">
    <location>
        <position position="174"/>
    </location>
    <ligand>
        <name>NAD(+)</name>
        <dbReference type="ChEBI" id="CHEBI:57540"/>
    </ligand>
</feature>
<gene>
    <name evidence="11 14" type="primary">ligA</name>
    <name evidence="14" type="ORF">OPW20_20500</name>
</gene>
<dbReference type="SUPFAM" id="SSF56091">
    <property type="entry name" value="DNA ligase/mRNA capping enzyme, catalytic domain"/>
    <property type="match status" value="1"/>
</dbReference>
<evidence type="ECO:0000256" key="10">
    <source>
        <dbReference type="ARBA" id="ARBA00034005"/>
    </source>
</evidence>
<keyword evidence="4 11" id="KW-0479">Metal-binding</keyword>
<dbReference type="InterPro" id="IPR004150">
    <property type="entry name" value="NAD_DNA_ligase_OB"/>
</dbReference>
<keyword evidence="2 11" id="KW-0436">Ligase</keyword>
<keyword evidence="3 11" id="KW-0235">DNA replication</keyword>
<feature type="binding site" evidence="11">
    <location>
        <position position="445"/>
    </location>
    <ligand>
        <name>Zn(2+)</name>
        <dbReference type="ChEBI" id="CHEBI:29105"/>
    </ligand>
</feature>
<comment type="caution">
    <text evidence="14">The sequence shown here is derived from an EMBL/GenBank/DDBJ whole genome shotgun (WGS) entry which is preliminary data.</text>
</comment>
<comment type="cofactor">
    <cofactor evidence="11">
        <name>Mg(2+)</name>
        <dbReference type="ChEBI" id="CHEBI:18420"/>
    </cofactor>
    <cofactor evidence="11">
        <name>Mn(2+)</name>
        <dbReference type="ChEBI" id="CHEBI:29035"/>
    </cofactor>
</comment>
<feature type="domain" description="BRCT" evidence="13">
    <location>
        <begin position="706"/>
        <end position="779"/>
    </location>
</feature>
<evidence type="ECO:0000256" key="3">
    <source>
        <dbReference type="ARBA" id="ARBA00022705"/>
    </source>
</evidence>
<dbReference type="NCBIfam" id="NF005932">
    <property type="entry name" value="PRK07956.1"/>
    <property type="match status" value="1"/>
</dbReference>
<dbReference type="InterPro" id="IPR033136">
    <property type="entry name" value="DNA_ligase_CS"/>
</dbReference>
<dbReference type="Gene3D" id="3.30.470.30">
    <property type="entry name" value="DNA ligase/mRNA capping enzyme"/>
    <property type="match status" value="1"/>
</dbReference>
<evidence type="ECO:0000256" key="11">
    <source>
        <dbReference type="HAMAP-Rule" id="MF_01588"/>
    </source>
</evidence>
<evidence type="ECO:0000256" key="6">
    <source>
        <dbReference type="ARBA" id="ARBA00022833"/>
    </source>
</evidence>
<evidence type="ECO:0000256" key="8">
    <source>
        <dbReference type="ARBA" id="ARBA00023027"/>
    </source>
</evidence>
<name>A0ABT5GYW0_9VIBR</name>
<reference evidence="14" key="1">
    <citation type="submission" date="2022-11" db="EMBL/GenBank/DDBJ databases">
        <title>Role of the vibriolysin VemA secreted by the emergent pathogen Vibrio europaeus in the colonization of Manila clam mucus.</title>
        <authorList>
            <person name="Martinez C."/>
            <person name="Rodriguez S."/>
            <person name="Vences A."/>
            <person name="Barja J.L."/>
            <person name="Toranzo A.E."/>
            <person name="Dubert J."/>
        </authorList>
    </citation>
    <scope>NUCLEOTIDE SEQUENCE</scope>
    <source>
        <strain evidence="14">3454</strain>
    </source>
</reference>
<feature type="binding site" evidence="11">
    <location>
        <position position="412"/>
    </location>
    <ligand>
        <name>Zn(2+)</name>
        <dbReference type="ChEBI" id="CHEBI:29105"/>
    </ligand>
</feature>
<dbReference type="Gene3D" id="2.40.50.140">
    <property type="entry name" value="Nucleic acid-binding proteins"/>
    <property type="match status" value="1"/>
</dbReference>
<evidence type="ECO:0000256" key="5">
    <source>
        <dbReference type="ARBA" id="ARBA00022763"/>
    </source>
</evidence>
<dbReference type="PROSITE" id="PS01056">
    <property type="entry name" value="DNA_LIGASE_N2"/>
    <property type="match status" value="1"/>
</dbReference>
<keyword evidence="9 11" id="KW-0234">DNA repair</keyword>
<dbReference type="EMBL" id="JAPFIT010000023">
    <property type="protein sequence ID" value="MDC5742453.1"/>
    <property type="molecule type" value="Genomic_DNA"/>
</dbReference>
<comment type="function">
    <text evidence="1 11">DNA ligase that catalyzes the formation of phosphodiester linkages between 5'-phosphoryl and 3'-hydroxyl groups in double-stranded DNA using NAD as a coenzyme and as the energy source for the reaction. It is essential for DNA replication and repair of damaged DNA.</text>
</comment>
<dbReference type="CDD" id="cd17748">
    <property type="entry name" value="BRCT_DNA_ligase_like"/>
    <property type="match status" value="1"/>
</dbReference>
<feature type="binding site" evidence="11">
    <location>
        <begin position="33"/>
        <end position="37"/>
    </location>
    <ligand>
        <name>NAD(+)</name>
        <dbReference type="ChEBI" id="CHEBI:57540"/>
    </ligand>
</feature>
<dbReference type="Gene3D" id="6.20.10.30">
    <property type="match status" value="1"/>
</dbReference>
<dbReference type="InterPro" id="IPR012340">
    <property type="entry name" value="NA-bd_OB-fold"/>
</dbReference>
<dbReference type="Gene3D" id="3.40.50.10190">
    <property type="entry name" value="BRCT domain"/>
    <property type="match status" value="1"/>
</dbReference>
<dbReference type="InterPro" id="IPR001679">
    <property type="entry name" value="DNA_ligase"/>
</dbReference>
<dbReference type="NCBIfam" id="TIGR00575">
    <property type="entry name" value="dnlj"/>
    <property type="match status" value="1"/>
</dbReference>
<accession>A0ABT5GYW0</accession>
<evidence type="ECO:0000313" key="14">
    <source>
        <dbReference type="EMBL" id="MDC5742453.1"/>
    </source>
</evidence>
<dbReference type="GeneID" id="78075741"/>
<comment type="catalytic activity">
    <reaction evidence="10 11 12">
        <text>NAD(+) + (deoxyribonucleotide)n-3'-hydroxyl + 5'-phospho-(deoxyribonucleotide)m = (deoxyribonucleotide)n+m + AMP + beta-nicotinamide D-nucleotide.</text>
        <dbReference type="EC" id="6.5.1.2"/>
    </reaction>
</comment>
<comment type="similarity">
    <text evidence="11">Belongs to the NAD-dependent DNA ligase family. LigA subfamily.</text>
</comment>
<feature type="active site" description="N6-AMP-lysine intermediate" evidence="11">
    <location>
        <position position="116"/>
    </location>
</feature>
<dbReference type="InterPro" id="IPR018239">
    <property type="entry name" value="DNA_ligase_AS"/>
</dbReference>
<keyword evidence="6 11" id="KW-0862">Zinc</keyword>
<keyword evidence="15" id="KW-1185">Reference proteome</keyword>
<keyword evidence="5 11" id="KW-0227">DNA damage</keyword>
<dbReference type="Pfam" id="PF01653">
    <property type="entry name" value="DNA_ligase_aden"/>
    <property type="match status" value="1"/>
</dbReference>
<dbReference type="Pfam" id="PF12826">
    <property type="entry name" value="HHH_2"/>
    <property type="match status" value="1"/>
</dbReference>
<evidence type="ECO:0000313" key="15">
    <source>
        <dbReference type="Proteomes" id="UP001150001"/>
    </source>
</evidence>
<dbReference type="SUPFAM" id="SSF52113">
    <property type="entry name" value="BRCT domain"/>
    <property type="match status" value="1"/>
</dbReference>
<dbReference type="SMART" id="SM00532">
    <property type="entry name" value="LIGANc"/>
    <property type="match status" value="1"/>
</dbReference>
<evidence type="ECO:0000256" key="1">
    <source>
        <dbReference type="ARBA" id="ARBA00004067"/>
    </source>
</evidence>
<organism evidence="14 15">
    <name type="scientific">Vibrio europaeus</name>
    <dbReference type="NCBI Taxonomy" id="300876"/>
    <lineage>
        <taxon>Bacteria</taxon>
        <taxon>Pseudomonadati</taxon>
        <taxon>Pseudomonadota</taxon>
        <taxon>Gammaproteobacteria</taxon>
        <taxon>Vibrionales</taxon>
        <taxon>Vibrionaceae</taxon>
        <taxon>Vibrio</taxon>
        <taxon>Vibrio oreintalis group</taxon>
    </lineage>
</organism>
<evidence type="ECO:0000256" key="12">
    <source>
        <dbReference type="RuleBase" id="RU000618"/>
    </source>
</evidence>
<keyword evidence="8 11" id="KW-0520">NAD</keyword>
<dbReference type="Pfam" id="PF03120">
    <property type="entry name" value="OB_DNA_ligase"/>
    <property type="match status" value="1"/>
</dbReference>
<dbReference type="InterPro" id="IPR036420">
    <property type="entry name" value="BRCT_dom_sf"/>
</dbReference>
<dbReference type="InterPro" id="IPR010994">
    <property type="entry name" value="RuvA_2-like"/>
</dbReference>
<dbReference type="PIRSF" id="PIRSF001604">
    <property type="entry name" value="LigA"/>
    <property type="match status" value="1"/>
</dbReference>
<feature type="binding site" evidence="11">
    <location>
        <begin position="82"/>
        <end position="83"/>
    </location>
    <ligand>
        <name>NAD(+)</name>
        <dbReference type="ChEBI" id="CHEBI:57540"/>
    </ligand>
</feature>
<evidence type="ECO:0000256" key="4">
    <source>
        <dbReference type="ARBA" id="ARBA00022723"/>
    </source>
</evidence>
<evidence type="ECO:0000256" key="7">
    <source>
        <dbReference type="ARBA" id="ARBA00022842"/>
    </source>
</evidence>
<dbReference type="GO" id="GO:0003911">
    <property type="term" value="F:DNA ligase (NAD+) activity"/>
    <property type="evidence" value="ECO:0007669"/>
    <property type="project" value="UniProtKB-EC"/>
</dbReference>
<feature type="binding site" evidence="11">
    <location>
        <position position="315"/>
    </location>
    <ligand>
        <name>NAD(+)</name>
        <dbReference type="ChEBI" id="CHEBI:57540"/>
    </ligand>
</feature>
<dbReference type="RefSeq" id="WP_084656711.1">
    <property type="nucleotide sequence ID" value="NZ_JAPFIM010000026.1"/>
</dbReference>
<feature type="binding site" evidence="11">
    <location>
        <position position="114"/>
    </location>
    <ligand>
        <name>NAD(+)</name>
        <dbReference type="ChEBI" id="CHEBI:57540"/>
    </ligand>
</feature>
<dbReference type="HAMAP" id="MF_01588">
    <property type="entry name" value="DNA_ligase_A"/>
    <property type="match status" value="1"/>
</dbReference>
<dbReference type="InterPro" id="IPR001357">
    <property type="entry name" value="BRCT_dom"/>
</dbReference>
<evidence type="ECO:0000256" key="2">
    <source>
        <dbReference type="ARBA" id="ARBA00022598"/>
    </source>
</evidence>
<dbReference type="Pfam" id="PF00533">
    <property type="entry name" value="BRCT"/>
    <property type="match status" value="1"/>
</dbReference>
<feature type="binding site" evidence="11">
    <location>
        <position position="409"/>
    </location>
    <ligand>
        <name>Zn(2+)</name>
        <dbReference type="ChEBI" id="CHEBI:29105"/>
    </ligand>
</feature>
<dbReference type="PANTHER" id="PTHR23389">
    <property type="entry name" value="CHROMOSOME TRANSMISSION FIDELITY FACTOR 18"/>
    <property type="match status" value="1"/>
</dbReference>
<dbReference type="PANTHER" id="PTHR23389:SF9">
    <property type="entry name" value="DNA LIGASE"/>
    <property type="match status" value="1"/>
</dbReference>
<dbReference type="InterPro" id="IPR013840">
    <property type="entry name" value="DNAligase_N"/>
</dbReference>
<dbReference type="Gene3D" id="1.10.150.20">
    <property type="entry name" value="5' to 3' exonuclease, C-terminal subdomain"/>
    <property type="match status" value="3"/>
</dbReference>
<feature type="binding site" evidence="11">
    <location>
        <position position="137"/>
    </location>
    <ligand>
        <name>NAD(+)</name>
        <dbReference type="ChEBI" id="CHEBI:57540"/>
    </ligand>
</feature>
<feature type="binding site" evidence="11">
    <location>
        <position position="291"/>
    </location>
    <ligand>
        <name>NAD(+)</name>
        <dbReference type="ChEBI" id="CHEBI:57540"/>
    </ligand>
</feature>
<dbReference type="SMART" id="SM00292">
    <property type="entry name" value="BRCT"/>
    <property type="match status" value="1"/>
</dbReference>
<dbReference type="PROSITE" id="PS01055">
    <property type="entry name" value="DNA_LIGASE_N1"/>
    <property type="match status" value="1"/>
</dbReference>
<evidence type="ECO:0000259" key="13">
    <source>
        <dbReference type="PROSITE" id="PS50172"/>
    </source>
</evidence>
<dbReference type="InterPro" id="IPR041663">
    <property type="entry name" value="DisA/LigA_HHH"/>
</dbReference>
<protein>
    <recommendedName>
        <fullName evidence="11 12">DNA ligase</fullName>
        <ecNumber evidence="11 12">6.5.1.2</ecNumber>
    </recommendedName>
    <alternativeName>
        <fullName evidence="11">Polydeoxyribonucleotide synthase [NAD(+)]</fullName>
    </alternativeName>
</protein>
<sequence length="785" mass="87056">MSTEIQEKLNQLRQTLHYHGVKYYVEDNPEIPDAEYDRLMRELMELESQNPEFVTIDSPSQRVGGAPLDGFGSVTHEIPMLSLDNAFDDGELESFHKRMGDRIPSAAFDVFCCEPKLDGLAVSLLYENGVLVQAATRGDGATGENITENVRTIKAIPLKLQGEGWPARIEVRGEVFMPKAGFDKLNEQALKKGEKVFVNPRNAAAGSLRQLDSRITATRPLSFYAYSVGVVEGVELSSSHYERFIQLKGWGLPMCPETKRVNNLDEVKAYYQDILERRESLAYEIDGVVIKVDEIALQEQLGFVARAPRWAIAYKFPAQEEITTLNDVEFQVGRTGAITPVAKLEPIFVGGVTVSNATLHNADEIERLGLYTGDSVIIRRAGDVIPQITEVVLSRRRADAHPIKYVSHCPSCGTELVRIVKTKHLKTISHEKELATTKCPAGLLCPEQLKQSISYFVSKKCFDIDGLGEKVVSQLVDRDIVSSPADLFRLDDLDFLRLEGFADVSARKLYNAIQARKDVALPRLIMSLGIAEVGEATAKALSKHLGSINTIASCPLSVLTLLPDVGHEVAQEISNYFSDSRNTIYIIDLLTVLGIDEPKEHKISSQIHVRSKMEHYVDFLGIIGIGKISAQRLSSHFGTLESFSKAEYIDLISVPGSLPDKGRIGVQNFLALESNRQMLVELEKKLTELGIHWNQEAERTESETKVSDEKFSGKTIVLTGTFIRMKRSEIKSLLEDKGAKVSGSVSKNTDFLIAGEKAGSKLSKATSLGVDVWDEDKLWSEVDEL</sequence>
<proteinExistence type="inferred from homology"/>
<comment type="caution">
    <text evidence="11">Lacks conserved residue(s) required for the propagation of feature annotation.</text>
</comment>
<keyword evidence="11" id="KW-0464">Manganese</keyword>